<organism evidence="1 2">
    <name type="scientific">Brassica napus</name>
    <name type="common">Rape</name>
    <dbReference type="NCBI Taxonomy" id="3708"/>
    <lineage>
        <taxon>Eukaryota</taxon>
        <taxon>Viridiplantae</taxon>
        <taxon>Streptophyta</taxon>
        <taxon>Embryophyta</taxon>
        <taxon>Tracheophyta</taxon>
        <taxon>Spermatophyta</taxon>
        <taxon>Magnoliopsida</taxon>
        <taxon>eudicotyledons</taxon>
        <taxon>Gunneridae</taxon>
        <taxon>Pentapetalae</taxon>
        <taxon>rosids</taxon>
        <taxon>malvids</taxon>
        <taxon>Brassicales</taxon>
        <taxon>Brassicaceae</taxon>
        <taxon>Brassiceae</taxon>
        <taxon>Brassica</taxon>
    </lineage>
</organism>
<gene>
    <name evidence="1" type="ORF">HID58_048134</name>
</gene>
<keyword evidence="2" id="KW-1185">Reference proteome</keyword>
<proteinExistence type="predicted"/>
<dbReference type="EMBL" id="JAGKQM010000012">
    <property type="protein sequence ID" value="KAH0898566.1"/>
    <property type="molecule type" value="Genomic_DNA"/>
</dbReference>
<evidence type="ECO:0000313" key="2">
    <source>
        <dbReference type="Proteomes" id="UP000824890"/>
    </source>
</evidence>
<sequence length="93" mass="10276">GVDNFKIHIVHLEENQSKTRAKTRVISTALRIHDEPSPRQRVPAMNGEASEESTFVMASILEYEEVGNGGGYSAHNLVKSVSMICSTCTGHYR</sequence>
<accession>A0ABQ8B2R3</accession>
<dbReference type="Proteomes" id="UP000824890">
    <property type="component" value="Unassembled WGS sequence"/>
</dbReference>
<protein>
    <submittedName>
        <fullName evidence="1">Uncharacterized protein</fullName>
    </submittedName>
</protein>
<feature type="non-terminal residue" evidence="1">
    <location>
        <position position="1"/>
    </location>
</feature>
<name>A0ABQ8B2R3_BRANA</name>
<evidence type="ECO:0000313" key="1">
    <source>
        <dbReference type="EMBL" id="KAH0898566.1"/>
    </source>
</evidence>
<reference evidence="1 2" key="1">
    <citation type="submission" date="2021-05" db="EMBL/GenBank/DDBJ databases">
        <title>Genome Assembly of Synthetic Allotetraploid Brassica napus Reveals Homoeologous Exchanges between Subgenomes.</title>
        <authorList>
            <person name="Davis J.T."/>
        </authorList>
    </citation>
    <scope>NUCLEOTIDE SEQUENCE [LARGE SCALE GENOMIC DNA]</scope>
    <source>
        <strain evidence="2">cv. Da-Ae</strain>
        <tissue evidence="1">Seedling</tissue>
    </source>
</reference>
<comment type="caution">
    <text evidence="1">The sequence shown here is derived from an EMBL/GenBank/DDBJ whole genome shotgun (WGS) entry which is preliminary data.</text>
</comment>